<organism evidence="1 2">
    <name type="scientific">Paraflavitalea soli</name>
    <dbReference type="NCBI Taxonomy" id="2315862"/>
    <lineage>
        <taxon>Bacteria</taxon>
        <taxon>Pseudomonadati</taxon>
        <taxon>Bacteroidota</taxon>
        <taxon>Chitinophagia</taxon>
        <taxon>Chitinophagales</taxon>
        <taxon>Chitinophagaceae</taxon>
        <taxon>Paraflavitalea</taxon>
    </lineage>
</organism>
<protein>
    <submittedName>
        <fullName evidence="1">DUF4442 domain-containing protein</fullName>
    </submittedName>
</protein>
<dbReference type="Pfam" id="PF14539">
    <property type="entry name" value="DUF4442"/>
    <property type="match status" value="1"/>
</dbReference>
<evidence type="ECO:0000313" key="1">
    <source>
        <dbReference type="EMBL" id="AXY75904.1"/>
    </source>
</evidence>
<name>A0A3B7MN10_9BACT</name>
<dbReference type="RefSeq" id="WP_119051785.1">
    <property type="nucleotide sequence ID" value="NZ_CP032157.1"/>
</dbReference>
<proteinExistence type="predicted"/>
<gene>
    <name evidence="1" type="ORF">D3H65_18805</name>
</gene>
<evidence type="ECO:0000313" key="2">
    <source>
        <dbReference type="Proteomes" id="UP000263900"/>
    </source>
</evidence>
<sequence>MPSTAQTFIQLMKHPVKSRMFLLAKLPAAFFSGVRIREVSEAKCAVTVPYKWFSQNPFRSTYFACLAMAAELSTGALAMIQVYKRTPAVSMLIVKMEASYFKKATGITTFTCADGMALKATVERAIATGEAQSLVTRSSGVNDQGESVAELLFTWSFKTKK</sequence>
<dbReference type="SUPFAM" id="SSF54637">
    <property type="entry name" value="Thioesterase/thiol ester dehydrase-isomerase"/>
    <property type="match status" value="1"/>
</dbReference>
<keyword evidence="2" id="KW-1185">Reference proteome</keyword>
<dbReference type="AlphaFoldDB" id="A0A3B7MN10"/>
<dbReference type="KEGG" id="pseg:D3H65_18805"/>
<dbReference type="InterPro" id="IPR029069">
    <property type="entry name" value="HotDog_dom_sf"/>
</dbReference>
<dbReference type="Proteomes" id="UP000263900">
    <property type="component" value="Chromosome"/>
</dbReference>
<dbReference type="EMBL" id="CP032157">
    <property type="protein sequence ID" value="AXY75904.1"/>
    <property type="molecule type" value="Genomic_DNA"/>
</dbReference>
<dbReference type="InterPro" id="IPR027961">
    <property type="entry name" value="DUF4442"/>
</dbReference>
<reference evidence="1 2" key="1">
    <citation type="submission" date="2018-09" db="EMBL/GenBank/DDBJ databases">
        <title>Genome sequencing of strain 6GH32-13.</title>
        <authorList>
            <person name="Weon H.-Y."/>
            <person name="Heo J."/>
            <person name="Kwon S.-W."/>
        </authorList>
    </citation>
    <scope>NUCLEOTIDE SEQUENCE [LARGE SCALE GENOMIC DNA]</scope>
    <source>
        <strain evidence="1 2">5GH32-13</strain>
    </source>
</reference>
<dbReference type="OrthoDB" id="9153186at2"/>
<accession>A0A3B7MN10</accession>
<dbReference type="Gene3D" id="3.10.129.10">
    <property type="entry name" value="Hotdog Thioesterase"/>
    <property type="match status" value="1"/>
</dbReference>